<comment type="caution">
    <text evidence="1">The sequence shown here is derived from an EMBL/GenBank/DDBJ whole genome shotgun (WGS) entry which is preliminary data.</text>
</comment>
<name>A0AAN9ET84_CLITE</name>
<reference evidence="1 2" key="1">
    <citation type="submission" date="2024-01" db="EMBL/GenBank/DDBJ databases">
        <title>The genomes of 5 underutilized Papilionoideae crops provide insights into root nodulation and disease resistance.</title>
        <authorList>
            <person name="Yuan L."/>
        </authorList>
    </citation>
    <scope>NUCLEOTIDE SEQUENCE [LARGE SCALE GENOMIC DNA]</scope>
    <source>
        <strain evidence="1">LY-2023</strain>
        <tissue evidence="1">Leaf</tissue>
    </source>
</reference>
<sequence>MHHSKKKYGDLWVKLDLEKANDKGRRHCRECRPLLQCSDWLLPPFVTALFTSVDPLFTSAWSSLAIK</sequence>
<organism evidence="1 2">
    <name type="scientific">Clitoria ternatea</name>
    <name type="common">Butterfly pea</name>
    <dbReference type="NCBI Taxonomy" id="43366"/>
    <lineage>
        <taxon>Eukaryota</taxon>
        <taxon>Viridiplantae</taxon>
        <taxon>Streptophyta</taxon>
        <taxon>Embryophyta</taxon>
        <taxon>Tracheophyta</taxon>
        <taxon>Spermatophyta</taxon>
        <taxon>Magnoliopsida</taxon>
        <taxon>eudicotyledons</taxon>
        <taxon>Gunneridae</taxon>
        <taxon>Pentapetalae</taxon>
        <taxon>rosids</taxon>
        <taxon>fabids</taxon>
        <taxon>Fabales</taxon>
        <taxon>Fabaceae</taxon>
        <taxon>Papilionoideae</taxon>
        <taxon>50 kb inversion clade</taxon>
        <taxon>NPAAA clade</taxon>
        <taxon>indigoferoid/millettioid clade</taxon>
        <taxon>Phaseoleae</taxon>
        <taxon>Clitoria</taxon>
    </lineage>
</organism>
<dbReference type="Proteomes" id="UP001359559">
    <property type="component" value="Unassembled WGS sequence"/>
</dbReference>
<evidence type="ECO:0000313" key="2">
    <source>
        <dbReference type="Proteomes" id="UP001359559"/>
    </source>
</evidence>
<dbReference type="EMBL" id="JAYKXN010000008">
    <property type="protein sequence ID" value="KAK7262160.1"/>
    <property type="molecule type" value="Genomic_DNA"/>
</dbReference>
<protein>
    <submittedName>
        <fullName evidence="1">Uncharacterized protein</fullName>
    </submittedName>
</protein>
<proteinExistence type="predicted"/>
<evidence type="ECO:0000313" key="1">
    <source>
        <dbReference type="EMBL" id="KAK7262160.1"/>
    </source>
</evidence>
<accession>A0AAN9ET84</accession>
<gene>
    <name evidence="1" type="ORF">RJT34_29721</name>
</gene>
<keyword evidence="2" id="KW-1185">Reference proteome</keyword>
<dbReference type="AlphaFoldDB" id="A0AAN9ET84"/>